<feature type="binding site" evidence="10 14">
    <location>
        <position position="65"/>
    </location>
    <ligand>
        <name>substrate</name>
    </ligand>
</feature>
<feature type="binding site" evidence="10 14">
    <location>
        <begin position="141"/>
        <end position="144"/>
    </location>
    <ligand>
        <name>substrate</name>
    </ligand>
</feature>
<evidence type="ECO:0000313" key="15">
    <source>
        <dbReference type="EMBL" id="MBG0779339.1"/>
    </source>
</evidence>
<organism evidence="15 16">
    <name type="scientific">Desulfotignum balticum</name>
    <dbReference type="NCBI Taxonomy" id="115781"/>
    <lineage>
        <taxon>Bacteria</taxon>
        <taxon>Pseudomonadati</taxon>
        <taxon>Thermodesulfobacteriota</taxon>
        <taxon>Desulfobacteria</taxon>
        <taxon>Desulfobacterales</taxon>
        <taxon>Desulfobacteraceae</taxon>
        <taxon>Desulfotignum</taxon>
    </lineage>
</organism>
<keyword evidence="13" id="KW-0464">Manganese</keyword>
<dbReference type="Gene3D" id="3.20.20.70">
    <property type="entry name" value="Aldolase class I"/>
    <property type="match status" value="1"/>
</dbReference>
<keyword evidence="13" id="KW-0862">Zinc</keyword>
<evidence type="ECO:0000256" key="11">
    <source>
        <dbReference type="PIRNR" id="PIRNR001461"/>
    </source>
</evidence>
<dbReference type="EC" id="5.1.3.1" evidence="7 10"/>
<evidence type="ECO:0000256" key="1">
    <source>
        <dbReference type="ARBA" id="ARBA00001782"/>
    </source>
</evidence>
<feature type="binding site" evidence="10 14">
    <location>
        <begin position="196"/>
        <end position="197"/>
    </location>
    <ligand>
        <name>substrate</name>
    </ligand>
</feature>
<evidence type="ECO:0000256" key="7">
    <source>
        <dbReference type="ARBA" id="ARBA00013188"/>
    </source>
</evidence>
<feature type="active site" description="Proton donor" evidence="10 12">
    <location>
        <position position="174"/>
    </location>
</feature>
<keyword evidence="8 10" id="KW-0479">Metal-binding</keyword>
<dbReference type="HAMAP" id="MF_02227">
    <property type="entry name" value="RPE"/>
    <property type="match status" value="1"/>
</dbReference>
<evidence type="ECO:0000256" key="10">
    <source>
        <dbReference type="HAMAP-Rule" id="MF_02227"/>
    </source>
</evidence>
<keyword evidence="13" id="KW-0170">Cobalt</keyword>
<reference evidence="15" key="1">
    <citation type="submission" date="2020-07" db="EMBL/GenBank/DDBJ databases">
        <title>Severe corrosion of carbon steel in oil field produced water can be linked to methanogenic archaea containing a special type of NiFe hydrogenase.</title>
        <authorList>
            <person name="Lahme S."/>
            <person name="Mand J."/>
            <person name="Longwell J."/>
            <person name="Smith R."/>
            <person name="Enning D."/>
        </authorList>
    </citation>
    <scope>NUCLEOTIDE SEQUENCE</scope>
    <source>
        <strain evidence="15">MIC098Bin6</strain>
    </source>
</reference>
<comment type="caution">
    <text evidence="15">The sequence shown here is derived from an EMBL/GenBank/DDBJ whole genome shotgun (WGS) entry which is preliminary data.</text>
</comment>
<dbReference type="InterPro" id="IPR000056">
    <property type="entry name" value="Ribul_P_3_epim-like"/>
</dbReference>
<keyword evidence="9 10" id="KW-0413">Isomerase</keyword>
<dbReference type="SUPFAM" id="SSF51366">
    <property type="entry name" value="Ribulose-phoshate binding barrel"/>
    <property type="match status" value="1"/>
</dbReference>
<keyword evidence="10 11" id="KW-0119">Carbohydrate metabolism</keyword>
<feature type="binding site" evidence="10 13">
    <location>
        <position position="65"/>
    </location>
    <ligand>
        <name>a divalent metal cation</name>
        <dbReference type="ChEBI" id="CHEBI:60240"/>
    </ligand>
</feature>
<feature type="binding site" evidence="10">
    <location>
        <begin position="174"/>
        <end position="176"/>
    </location>
    <ligand>
        <name>substrate</name>
    </ligand>
</feature>
<accession>A0A931CXQ4</accession>
<evidence type="ECO:0000256" key="2">
    <source>
        <dbReference type="ARBA" id="ARBA00001936"/>
    </source>
</evidence>
<evidence type="ECO:0000256" key="4">
    <source>
        <dbReference type="ARBA" id="ARBA00001947"/>
    </source>
</evidence>
<comment type="cofactor">
    <cofactor evidence="10 13">
        <name>a divalent metal cation</name>
        <dbReference type="ChEBI" id="CHEBI:60240"/>
    </cofactor>
    <text evidence="10 13">Binds 1 divalent metal cation per subunit.</text>
</comment>
<comment type="cofactor">
    <cofactor evidence="5">
        <name>Fe(2+)</name>
        <dbReference type="ChEBI" id="CHEBI:29033"/>
    </cofactor>
</comment>
<evidence type="ECO:0000256" key="6">
    <source>
        <dbReference type="ARBA" id="ARBA00009541"/>
    </source>
</evidence>
<evidence type="ECO:0000256" key="5">
    <source>
        <dbReference type="ARBA" id="ARBA00001954"/>
    </source>
</evidence>
<name>A0A931CXQ4_9BACT</name>
<proteinExistence type="inferred from homology"/>
<dbReference type="AlphaFoldDB" id="A0A931CXQ4"/>
<dbReference type="GO" id="GO:0004750">
    <property type="term" value="F:D-ribulose-phosphate 3-epimerase activity"/>
    <property type="evidence" value="ECO:0007669"/>
    <property type="project" value="UniProtKB-UniRule"/>
</dbReference>
<feature type="binding site" evidence="10 14">
    <location>
        <position position="7"/>
    </location>
    <ligand>
        <name>substrate</name>
    </ligand>
</feature>
<dbReference type="InterPro" id="IPR011060">
    <property type="entry name" value="RibuloseP-bd_barrel"/>
</dbReference>
<dbReference type="InterPro" id="IPR026019">
    <property type="entry name" value="Ribul_P_3_epim"/>
</dbReference>
<dbReference type="EMBL" id="JACCQK010000283">
    <property type="protein sequence ID" value="MBG0779339.1"/>
    <property type="molecule type" value="Genomic_DNA"/>
</dbReference>
<dbReference type="PROSITE" id="PS01085">
    <property type="entry name" value="RIBUL_P_3_EPIMER_1"/>
    <property type="match status" value="1"/>
</dbReference>
<evidence type="ECO:0000256" key="12">
    <source>
        <dbReference type="PIRSR" id="PIRSR001461-1"/>
    </source>
</evidence>
<dbReference type="CDD" id="cd00429">
    <property type="entry name" value="RPE"/>
    <property type="match status" value="1"/>
</dbReference>
<evidence type="ECO:0000256" key="3">
    <source>
        <dbReference type="ARBA" id="ARBA00001941"/>
    </source>
</evidence>
<evidence type="ECO:0000313" key="16">
    <source>
        <dbReference type="Proteomes" id="UP000706172"/>
    </source>
</evidence>
<dbReference type="PROSITE" id="PS01086">
    <property type="entry name" value="RIBUL_P_3_EPIMER_2"/>
    <property type="match status" value="1"/>
</dbReference>
<dbReference type="PIRSF" id="PIRSF001461">
    <property type="entry name" value="RPE"/>
    <property type="match status" value="1"/>
</dbReference>
<dbReference type="Pfam" id="PF00834">
    <property type="entry name" value="Ribul_P_3_epim"/>
    <property type="match status" value="1"/>
</dbReference>
<feature type="active site" description="Proton acceptor" evidence="10 12">
    <location>
        <position position="34"/>
    </location>
</feature>
<dbReference type="PANTHER" id="PTHR11749">
    <property type="entry name" value="RIBULOSE-5-PHOSPHATE-3-EPIMERASE"/>
    <property type="match status" value="1"/>
</dbReference>
<dbReference type="NCBIfam" id="TIGR01163">
    <property type="entry name" value="rpe"/>
    <property type="match status" value="1"/>
</dbReference>
<comment type="catalytic activity">
    <reaction evidence="1 10 11">
        <text>D-ribulose 5-phosphate = D-xylulose 5-phosphate</text>
        <dbReference type="Rhea" id="RHEA:13677"/>
        <dbReference type="ChEBI" id="CHEBI:57737"/>
        <dbReference type="ChEBI" id="CHEBI:58121"/>
        <dbReference type="EC" id="5.1.3.1"/>
    </reaction>
</comment>
<comment type="similarity">
    <text evidence="6 10 11">Belongs to the ribulose-phosphate 3-epimerase family.</text>
</comment>
<feature type="binding site" evidence="10 13">
    <location>
        <position position="174"/>
    </location>
    <ligand>
        <name>a divalent metal cation</name>
        <dbReference type="ChEBI" id="CHEBI:60240"/>
    </ligand>
</feature>
<comment type="cofactor">
    <cofactor evidence="3">
        <name>Co(2+)</name>
        <dbReference type="ChEBI" id="CHEBI:48828"/>
    </cofactor>
</comment>
<dbReference type="InterPro" id="IPR013785">
    <property type="entry name" value="Aldolase_TIM"/>
</dbReference>
<comment type="pathway">
    <text evidence="10">Carbohydrate degradation.</text>
</comment>
<dbReference type="GO" id="GO:0046872">
    <property type="term" value="F:metal ion binding"/>
    <property type="evidence" value="ECO:0007669"/>
    <property type="project" value="UniProtKB-UniRule"/>
</dbReference>
<evidence type="ECO:0000256" key="9">
    <source>
        <dbReference type="ARBA" id="ARBA00023235"/>
    </source>
</evidence>
<feature type="binding site" evidence="14">
    <location>
        <position position="176"/>
    </location>
    <ligand>
        <name>substrate</name>
    </ligand>
</feature>
<dbReference type="GO" id="GO:0005737">
    <property type="term" value="C:cytoplasm"/>
    <property type="evidence" value="ECO:0007669"/>
    <property type="project" value="UniProtKB-ARBA"/>
</dbReference>
<dbReference type="Proteomes" id="UP000706172">
    <property type="component" value="Unassembled WGS sequence"/>
</dbReference>
<dbReference type="GO" id="GO:0019323">
    <property type="term" value="P:pentose catabolic process"/>
    <property type="evidence" value="ECO:0007669"/>
    <property type="project" value="UniProtKB-UniRule"/>
</dbReference>
<dbReference type="NCBIfam" id="NF004076">
    <property type="entry name" value="PRK05581.1-4"/>
    <property type="match status" value="1"/>
</dbReference>
<comment type="cofactor">
    <cofactor evidence="4">
        <name>Zn(2+)</name>
        <dbReference type="ChEBI" id="CHEBI:29105"/>
    </cofactor>
</comment>
<evidence type="ECO:0000256" key="14">
    <source>
        <dbReference type="PIRSR" id="PIRSR001461-3"/>
    </source>
</evidence>
<feature type="binding site" evidence="10 13">
    <location>
        <position position="32"/>
    </location>
    <ligand>
        <name>a divalent metal cation</name>
        <dbReference type="ChEBI" id="CHEBI:60240"/>
    </ligand>
</feature>
<evidence type="ECO:0000256" key="13">
    <source>
        <dbReference type="PIRSR" id="PIRSR001461-2"/>
    </source>
</evidence>
<comment type="cofactor">
    <cofactor evidence="2">
        <name>Mn(2+)</name>
        <dbReference type="ChEBI" id="CHEBI:29035"/>
    </cofactor>
</comment>
<comment type="function">
    <text evidence="10">Catalyzes the reversible epimerization of D-ribulose 5-phosphate to D-xylulose 5-phosphate.</text>
</comment>
<gene>
    <name evidence="10" type="primary">rpe</name>
    <name evidence="15" type="ORF">H0S81_05370</name>
</gene>
<protein>
    <recommendedName>
        <fullName evidence="7 10">Ribulose-phosphate 3-epimerase</fullName>
        <ecNumber evidence="7 10">5.1.3.1</ecNumber>
    </recommendedName>
</protein>
<evidence type="ECO:0000256" key="8">
    <source>
        <dbReference type="ARBA" id="ARBA00022723"/>
    </source>
</evidence>
<dbReference type="FunFam" id="3.20.20.70:FF:000004">
    <property type="entry name" value="Ribulose-phosphate 3-epimerase"/>
    <property type="match status" value="1"/>
</dbReference>
<feature type="binding site" evidence="10 13">
    <location>
        <position position="34"/>
    </location>
    <ligand>
        <name>a divalent metal cation</name>
        <dbReference type="ChEBI" id="CHEBI:60240"/>
    </ligand>
</feature>
<sequence>MAHIAPSILSADFTCLGKEVSAVENAGADWIHIDVMDGRFVPNITYGPIIVQACKRVTSLPLDVHLMIEKPEAIIPDFAKAGADYISVHAETCPHLHRTLQQIRELGVKPGVALNPATPLSCIEYIADQLDFVLIMSVNPGFGGQKFIESSIEKIKALSDLLAKKNPFAIIQVDGGINADTIASVARAGASCFVAGSAIFNTPDYNDTIAALRLAAER</sequence>
<dbReference type="GO" id="GO:0006098">
    <property type="term" value="P:pentose-phosphate shunt"/>
    <property type="evidence" value="ECO:0007669"/>
    <property type="project" value="UniProtKB-UniRule"/>
</dbReference>